<dbReference type="Proteomes" id="UP000049685">
    <property type="component" value="Unassembled WGS sequence"/>
</dbReference>
<sequence length="32" mass="3430">MTIVLGTLLIVPFVLATCAGVLNEELKEANEQ</sequence>
<comment type="caution">
    <text evidence="1">The sequence shown here is derived from an EMBL/GenBank/DDBJ whole genome shotgun (WGS) entry which is preliminary data.</text>
</comment>
<name>A0A9P1L0N1_PARSO</name>
<proteinExistence type="predicted"/>
<protein>
    <submittedName>
        <fullName evidence="1">Uncharacterized protein</fullName>
    </submittedName>
</protein>
<organism evidence="1 2">
    <name type="scientific">Paraclostridium sordellii</name>
    <name type="common">Clostridium sordellii</name>
    <dbReference type="NCBI Taxonomy" id="1505"/>
    <lineage>
        <taxon>Bacteria</taxon>
        <taxon>Bacillati</taxon>
        <taxon>Bacillota</taxon>
        <taxon>Clostridia</taxon>
        <taxon>Peptostreptococcales</taxon>
        <taxon>Peptostreptococcaceae</taxon>
        <taxon>Paraclostridium</taxon>
    </lineage>
</organism>
<evidence type="ECO:0000313" key="2">
    <source>
        <dbReference type="Proteomes" id="UP000049685"/>
    </source>
</evidence>
<dbReference type="EMBL" id="CDNY01000003">
    <property type="protein sequence ID" value="CEO33008.1"/>
    <property type="molecule type" value="Genomic_DNA"/>
</dbReference>
<gene>
    <name evidence="1" type="ORF">UMC4404_09881</name>
</gene>
<evidence type="ECO:0000313" key="1">
    <source>
        <dbReference type="EMBL" id="CEO33008.1"/>
    </source>
</evidence>
<accession>A0A9P1L0N1</accession>
<reference evidence="2" key="1">
    <citation type="submission" date="2015-01" db="EMBL/GenBank/DDBJ databases">
        <authorList>
            <person name="Aslett A.Martin."/>
            <person name="De Silva Nishadi"/>
        </authorList>
    </citation>
    <scope>NUCLEOTIDE SEQUENCE [LARGE SCALE GENOMIC DNA]</scope>
    <source>
        <strain evidence="2">UMC4404</strain>
    </source>
</reference>
<dbReference type="AlphaFoldDB" id="A0A9P1L0N1"/>